<evidence type="ECO:0000313" key="2">
    <source>
        <dbReference type="Proteomes" id="UP000265703"/>
    </source>
</evidence>
<accession>A0A397TKG9</accession>
<gene>
    <name evidence="1" type="ORF">C1645_814132</name>
</gene>
<dbReference type="OrthoDB" id="2308898at2759"/>
<comment type="caution">
    <text evidence="1">The sequence shown here is derived from an EMBL/GenBank/DDBJ whole genome shotgun (WGS) entry which is preliminary data.</text>
</comment>
<dbReference type="Proteomes" id="UP000265703">
    <property type="component" value="Unassembled WGS sequence"/>
</dbReference>
<dbReference type="EMBL" id="QKYT01000030">
    <property type="protein sequence ID" value="RIA97416.1"/>
    <property type="molecule type" value="Genomic_DNA"/>
</dbReference>
<reference evidence="1 2" key="1">
    <citation type="submission" date="2018-06" db="EMBL/GenBank/DDBJ databases">
        <title>Comparative genomics reveals the genomic features of Rhizophagus irregularis, R. cerebriforme, R. diaphanum and Gigaspora rosea, and their symbiotic lifestyle signature.</title>
        <authorList>
            <person name="Morin E."/>
            <person name="San Clemente H."/>
            <person name="Chen E.C.H."/>
            <person name="De La Providencia I."/>
            <person name="Hainaut M."/>
            <person name="Kuo A."/>
            <person name="Kohler A."/>
            <person name="Murat C."/>
            <person name="Tang N."/>
            <person name="Roy S."/>
            <person name="Loubradou J."/>
            <person name="Henrissat B."/>
            <person name="Grigoriev I.V."/>
            <person name="Corradi N."/>
            <person name="Roux C."/>
            <person name="Martin F.M."/>
        </authorList>
    </citation>
    <scope>NUCLEOTIDE SEQUENCE [LARGE SCALE GENOMIC DNA]</scope>
    <source>
        <strain evidence="1 2">DAOM 227022</strain>
    </source>
</reference>
<protein>
    <submittedName>
        <fullName evidence="1">Uncharacterized protein</fullName>
    </submittedName>
</protein>
<evidence type="ECO:0000313" key="1">
    <source>
        <dbReference type="EMBL" id="RIA97416.1"/>
    </source>
</evidence>
<name>A0A397TKG9_9GLOM</name>
<dbReference type="AlphaFoldDB" id="A0A397TKG9"/>
<proteinExistence type="predicted"/>
<organism evidence="1 2">
    <name type="scientific">Glomus cerebriforme</name>
    <dbReference type="NCBI Taxonomy" id="658196"/>
    <lineage>
        <taxon>Eukaryota</taxon>
        <taxon>Fungi</taxon>
        <taxon>Fungi incertae sedis</taxon>
        <taxon>Mucoromycota</taxon>
        <taxon>Glomeromycotina</taxon>
        <taxon>Glomeromycetes</taxon>
        <taxon>Glomerales</taxon>
        <taxon>Glomeraceae</taxon>
        <taxon>Glomus</taxon>
    </lineage>
</organism>
<sequence length="139" mass="16185">MIHLSSEIENAARKASAQLDSLIEKFSSFLLNQIPCSIKTFTQPESITIIFKPSCIPILTINNEKTERNDLYIENGFNILKEFHNDIGNYLKEKFKDLRLEWNVNNMNTTSINVNMAYYIDFDAIRKYSKKIVNNSRKV</sequence>
<keyword evidence="2" id="KW-1185">Reference proteome</keyword>